<organism evidence="2 3">
    <name type="scientific">Fusarium mexicanum</name>
    <dbReference type="NCBI Taxonomy" id="751941"/>
    <lineage>
        <taxon>Eukaryota</taxon>
        <taxon>Fungi</taxon>
        <taxon>Dikarya</taxon>
        <taxon>Ascomycota</taxon>
        <taxon>Pezizomycotina</taxon>
        <taxon>Sordariomycetes</taxon>
        <taxon>Hypocreomycetidae</taxon>
        <taxon>Hypocreales</taxon>
        <taxon>Nectriaceae</taxon>
        <taxon>Fusarium</taxon>
        <taxon>Fusarium fujikuroi species complex</taxon>
    </lineage>
</organism>
<evidence type="ECO:0000313" key="2">
    <source>
        <dbReference type="EMBL" id="KAF5537534.1"/>
    </source>
</evidence>
<gene>
    <name evidence="2" type="ORF">FMEXI_9856</name>
</gene>
<name>A0A8H5MQD3_9HYPO</name>
<keyword evidence="3" id="KW-1185">Reference proteome</keyword>
<dbReference type="PANTHER" id="PTHR35910">
    <property type="entry name" value="2EXR DOMAIN-CONTAINING PROTEIN"/>
    <property type="match status" value="1"/>
</dbReference>
<evidence type="ECO:0000259" key="1">
    <source>
        <dbReference type="Pfam" id="PF20150"/>
    </source>
</evidence>
<reference evidence="2 3" key="1">
    <citation type="submission" date="2020-05" db="EMBL/GenBank/DDBJ databases">
        <title>Identification and distribution of gene clusters putatively required for synthesis of sphingolipid metabolism inhibitors in phylogenetically diverse species of the filamentous fungus Fusarium.</title>
        <authorList>
            <person name="Kim H.-S."/>
            <person name="Busman M."/>
            <person name="Brown D.W."/>
            <person name="Divon H."/>
            <person name="Uhlig S."/>
            <person name="Proctor R.H."/>
        </authorList>
    </citation>
    <scope>NUCLEOTIDE SEQUENCE [LARGE SCALE GENOMIC DNA]</scope>
    <source>
        <strain evidence="2 3">NRRL 53147</strain>
    </source>
</reference>
<dbReference type="EMBL" id="JAAOAM010000232">
    <property type="protein sequence ID" value="KAF5537534.1"/>
    <property type="molecule type" value="Genomic_DNA"/>
</dbReference>
<proteinExistence type="predicted"/>
<evidence type="ECO:0000313" key="3">
    <source>
        <dbReference type="Proteomes" id="UP000522262"/>
    </source>
</evidence>
<comment type="caution">
    <text evidence="2">The sequence shown here is derived from an EMBL/GenBank/DDBJ whole genome shotgun (WGS) entry which is preliminary data.</text>
</comment>
<dbReference type="InterPro" id="IPR045518">
    <property type="entry name" value="2EXR"/>
</dbReference>
<dbReference type="PANTHER" id="PTHR35910:SF1">
    <property type="entry name" value="2EXR DOMAIN-CONTAINING PROTEIN"/>
    <property type="match status" value="1"/>
</dbReference>
<dbReference type="AlphaFoldDB" id="A0A8H5MQD3"/>
<protein>
    <recommendedName>
        <fullName evidence="1">2EXR domain-containing protein</fullName>
    </recommendedName>
</protein>
<dbReference type="Proteomes" id="UP000522262">
    <property type="component" value="Unassembled WGS sequence"/>
</dbReference>
<feature type="domain" description="2EXR" evidence="1">
    <location>
        <begin position="30"/>
        <end position="142"/>
    </location>
</feature>
<sequence>MESSTPSAGESSAQHPSLFNPVEATSNFTFHLFPNLPKEIRDMIWLESLICERYIAIELWGRNQPHSKFYRQEFLPHLPPAKPEYELVLMNPPRPNALFGTNAESRANACRFYRVHLPCYSVKGSQLHALGMFRFNPELDTLEIHGLEHFTTFANDFWRHDREKKGLRNVSFKIKNSLSFNRFYKPGASSDQLRQAVGRLEHVTFIYYTLDRVDLASGGYSLRRVGRQFPLIYSRSLPVAGGTGSFSRQRDPRPLEIDVLNSVRLEAFPDNRVAMAWMNWFEQLRAGRPCVFRFAYAAEGRQRPSITDRASAMAFLKDEVERWQEFRLEDTVPEQFDSQLQTAFGFWSFPLEPQGPFSKPFYDLSAYQPELCVFHL</sequence>
<accession>A0A8H5MQD3</accession>
<dbReference type="Pfam" id="PF20150">
    <property type="entry name" value="2EXR"/>
    <property type="match status" value="1"/>
</dbReference>